<evidence type="ECO:0000259" key="2">
    <source>
        <dbReference type="Pfam" id="PF13538"/>
    </source>
</evidence>
<dbReference type="GO" id="GO:0016787">
    <property type="term" value="F:hydrolase activity"/>
    <property type="evidence" value="ECO:0007669"/>
    <property type="project" value="InterPro"/>
</dbReference>
<dbReference type="GO" id="GO:0043138">
    <property type="term" value="F:3'-5' DNA helicase activity"/>
    <property type="evidence" value="ECO:0007669"/>
    <property type="project" value="TreeGrafter"/>
</dbReference>
<accession>A0AAN5SFL7</accession>
<dbReference type="EMBL" id="DACTBT010000024">
    <property type="protein sequence ID" value="HAT4299297.1"/>
    <property type="molecule type" value="Genomic_DNA"/>
</dbReference>
<organism evidence="3 4">
    <name type="scientific">Clostridium perfringens</name>
    <dbReference type="NCBI Taxonomy" id="1502"/>
    <lineage>
        <taxon>Bacteria</taxon>
        <taxon>Bacillati</taxon>
        <taxon>Bacillota</taxon>
        <taxon>Clostridia</taxon>
        <taxon>Eubacteriales</taxon>
        <taxon>Clostridiaceae</taxon>
        <taxon>Clostridium</taxon>
    </lineage>
</organism>
<dbReference type="RefSeq" id="WP_110020866.1">
    <property type="nucleotide sequence ID" value="NZ_CABHIO010000023.1"/>
</dbReference>
<dbReference type="GO" id="GO:0000725">
    <property type="term" value="P:recombinational repair"/>
    <property type="evidence" value="ECO:0007669"/>
    <property type="project" value="TreeGrafter"/>
</dbReference>
<dbReference type="InterPro" id="IPR006935">
    <property type="entry name" value="Helicase/UvrB_N"/>
</dbReference>
<dbReference type="PANTHER" id="PTHR11070">
    <property type="entry name" value="UVRD / RECB / PCRA DNA HELICASE FAMILY MEMBER"/>
    <property type="match status" value="1"/>
</dbReference>
<dbReference type="GO" id="GO:0003677">
    <property type="term" value="F:DNA binding"/>
    <property type="evidence" value="ECO:0007669"/>
    <property type="project" value="InterPro"/>
</dbReference>
<dbReference type="AlphaFoldDB" id="A0AAN5SFL7"/>
<protein>
    <submittedName>
        <fullName evidence="3">AAA family ATPase</fullName>
    </submittedName>
</protein>
<dbReference type="InterPro" id="IPR000212">
    <property type="entry name" value="DNA_helicase_UvrD/REP"/>
</dbReference>
<dbReference type="PANTHER" id="PTHR11070:SF50">
    <property type="entry name" value="SUPERFAMILY I DNA AND RNA HELICASE"/>
    <property type="match status" value="1"/>
</dbReference>
<dbReference type="InterPro" id="IPR027417">
    <property type="entry name" value="P-loop_NTPase"/>
</dbReference>
<dbReference type="Pfam" id="PF04851">
    <property type="entry name" value="ResIII"/>
    <property type="match status" value="1"/>
</dbReference>
<reference evidence="3" key="1">
    <citation type="journal article" date="2018" name="Genome Biol.">
        <title>SKESA: strategic k-mer extension for scrupulous assemblies.</title>
        <authorList>
            <person name="Souvorov A."/>
            <person name="Agarwala R."/>
            <person name="Lipman D.J."/>
        </authorList>
    </citation>
    <scope>NUCLEOTIDE SEQUENCE</scope>
    <source>
        <strain evidence="3">C25</strain>
    </source>
</reference>
<dbReference type="SUPFAM" id="SSF52540">
    <property type="entry name" value="P-loop containing nucleoside triphosphate hydrolases"/>
    <property type="match status" value="1"/>
</dbReference>
<evidence type="ECO:0000313" key="4">
    <source>
        <dbReference type="Proteomes" id="UP000855421"/>
    </source>
</evidence>
<reference evidence="3" key="2">
    <citation type="submission" date="2020-07" db="EMBL/GenBank/DDBJ databases">
        <authorList>
            <consortium name="NCBI Pathogen Detection Project"/>
        </authorList>
    </citation>
    <scope>NUCLEOTIDE SEQUENCE</scope>
    <source>
        <strain evidence="3">C25</strain>
    </source>
</reference>
<comment type="caution">
    <text evidence="3">The sequence shown here is derived from an EMBL/GenBank/DDBJ whole genome shotgun (WGS) entry which is preliminary data.</text>
</comment>
<dbReference type="GO" id="GO:0005524">
    <property type="term" value="F:ATP binding"/>
    <property type="evidence" value="ECO:0007669"/>
    <property type="project" value="InterPro"/>
</dbReference>
<dbReference type="InterPro" id="IPR027785">
    <property type="entry name" value="UvrD-like_helicase_C"/>
</dbReference>
<proteinExistence type="predicted"/>
<evidence type="ECO:0000259" key="1">
    <source>
        <dbReference type="Pfam" id="PF04851"/>
    </source>
</evidence>
<feature type="domain" description="Helicase/UvrB N-terminal" evidence="1">
    <location>
        <begin position="181"/>
        <end position="260"/>
    </location>
</feature>
<evidence type="ECO:0000313" key="3">
    <source>
        <dbReference type="EMBL" id="HAT4299297.1"/>
    </source>
</evidence>
<dbReference type="Gene3D" id="3.40.50.300">
    <property type="entry name" value="P-loop containing nucleotide triphosphate hydrolases"/>
    <property type="match status" value="2"/>
</dbReference>
<dbReference type="GO" id="GO:0033202">
    <property type="term" value="C:DNA helicase complex"/>
    <property type="evidence" value="ECO:0007669"/>
    <property type="project" value="TreeGrafter"/>
</dbReference>
<sequence length="678" mass="80082">MNSNSFFFSNIDVDYIDDFIIKNLQEYANESFEHIYLINKPLAEKKYDYTVNKVLVFLSPGYKIKFINLTIEDENEFEDMYLDFIEDLGHIADKYNYTDIISRPRKWQGFIQKSTLDEFKNNMVNKELIMNFMKNSKLDTEIEKRTVKLLISLLTGSINSVEKIGKNIPESILEKVKKNIVLFDGDQTRFIFQEKYSDKIVRIQGLAGTGKTELLLHRLKEIYTKSEDSKIVFTCQSKTLANKLKNRVTEFFNFMKVTEQIDWNERLWVMHSWGSIKDIYNIGTYGMICRMYNLPFYTAGRTSFASACERTLNYIIENNIKIEPIFDYMLIDEGQDFTENFIKLCSLATKKQVFVAGDIFQDIFGIQKVETNPNYLLNKCYRTDPRTLMFSHALGLALYEKPALRFLKDDEWIACGYSFVKDNKKYRFKREHVRRFDDINPYDIPNSMELIEYDNYETQNIINIIKKIKTEFKDVKPEDIAIVFPNESLIYDKIDALEVSIYKELELNTNIIYNTKEILPNRITVSNKNNIKGLEFPFVICVVDYKVTRDLKLRNTLYMTLTRSFISSYLLIQKSENMELIDILKYGLKEINNSLEMVVPEPSEDERRKQEDIIRQYNTPTLNQYEILNIIFDELNIHKHDRSRFRSAVTMFRSQETNKDELKKFILTLIGDNNEQGN</sequence>
<dbReference type="Proteomes" id="UP000855421">
    <property type="component" value="Unassembled WGS sequence"/>
</dbReference>
<name>A0AAN5SFL7_CLOPF</name>
<dbReference type="GO" id="GO:0005829">
    <property type="term" value="C:cytosol"/>
    <property type="evidence" value="ECO:0007669"/>
    <property type="project" value="TreeGrafter"/>
</dbReference>
<dbReference type="Pfam" id="PF13538">
    <property type="entry name" value="UvrD_C_2"/>
    <property type="match status" value="1"/>
</dbReference>
<gene>
    <name evidence="3" type="ORF">I9063_002697</name>
</gene>
<feature type="domain" description="UvrD-like helicase C-terminal" evidence="2">
    <location>
        <begin position="524"/>
        <end position="570"/>
    </location>
</feature>